<gene>
    <name evidence="6" type="ORF">I6N95_16980</name>
</gene>
<sequence>MKLSHRELAILDYLLEQEQYVNYKEIAHHHGITERMVRYDIEKIEVFLKKNQLEPLNRSLKKGIMIGKRDELYQLIQAFKQRTTPKTYKYSKDEIEEFILLSLLLAQETTPVSYFEEVLFISRTTVLNNMKVLEEQFRGSSLVLKHVKRKGYQIAGELLERCLSFSDLLLKSINLRELYTFIETDEVVFSKKAELIIFNLFDLEYLSESYYAVKKLEQYLGKEFEDAYTTLLLTLIYRIQEESEGWELRQFLTKNKGELSETETLLRLMINDSSSVRAAKTQLDVKQSVYELTEIIADYFDQDMASFSATFFTQLTAHVSNMIDRNRLGIKTTNPIYKEIVSDYPDLFKLLKGAVGRLAKTYDIEISDHEISFLVIYFASEIENRHVAQKKKPNVLVVCVEGLAVSKMLQSQLKKVFDFNRIETSSLKKFSAKDLDQYDFIISTVEIPDIRSPKIIKINNYLTGHDLERLKTYFDTRLLNSKDNGLSHFNRIMETIRENTNEITNLSKLELDLIKILTKKNRLSTKELIPDIHFSVANISIMPQRLRWEEAIAIGTDGLEKIKATQAAYKKRIMSNIRKHGPYMVIAPKVMIAHAGMEDGVNHAGLWITTLKEGTNLTGNFPEEVQLIITIALKDQTTHRVMENIAKLAFNEDKINSILSSNHAADIYSIVTSTIYK</sequence>
<protein>
    <submittedName>
        <fullName evidence="6">BglG family transcription antiterminator</fullName>
    </submittedName>
</protein>
<organism evidence="6 7">
    <name type="scientific">Vagococcus allomyrinae</name>
    <dbReference type="NCBI Taxonomy" id="2794353"/>
    <lineage>
        <taxon>Bacteria</taxon>
        <taxon>Bacillati</taxon>
        <taxon>Bacillota</taxon>
        <taxon>Bacilli</taxon>
        <taxon>Lactobacillales</taxon>
        <taxon>Enterococcaceae</taxon>
        <taxon>Vagococcus</taxon>
    </lineage>
</organism>
<dbReference type="InterPro" id="IPR050661">
    <property type="entry name" value="BglG_antiterminators"/>
</dbReference>
<dbReference type="Pfam" id="PF00359">
    <property type="entry name" value="PTS_EIIA_2"/>
    <property type="match status" value="1"/>
</dbReference>
<evidence type="ECO:0000313" key="6">
    <source>
        <dbReference type="EMBL" id="MBP1042713.1"/>
    </source>
</evidence>
<dbReference type="InterPro" id="IPR036095">
    <property type="entry name" value="PTS_EIIB-like_sf"/>
</dbReference>
<evidence type="ECO:0000259" key="4">
    <source>
        <dbReference type="PROSITE" id="PS51099"/>
    </source>
</evidence>
<dbReference type="Gene3D" id="1.10.10.10">
    <property type="entry name" value="Winged helix-like DNA-binding domain superfamily/Winged helix DNA-binding domain"/>
    <property type="match status" value="1"/>
</dbReference>
<dbReference type="InterPro" id="IPR016152">
    <property type="entry name" value="PTrfase/Anion_transptr"/>
</dbReference>
<feature type="domain" description="PTS EIIA type-2" evidence="3">
    <location>
        <begin position="532"/>
        <end position="674"/>
    </location>
</feature>
<dbReference type="Proteomes" id="UP000674938">
    <property type="component" value="Unassembled WGS sequence"/>
</dbReference>
<feature type="domain" description="PTS EIIB type-2" evidence="4">
    <location>
        <begin position="393"/>
        <end position="482"/>
    </location>
</feature>
<dbReference type="RefSeq" id="WP_209530137.1">
    <property type="nucleotide sequence ID" value="NZ_JAEEGA010000011.1"/>
</dbReference>
<dbReference type="PANTHER" id="PTHR30185">
    <property type="entry name" value="CRYPTIC BETA-GLUCOSIDE BGL OPERON ANTITERMINATOR"/>
    <property type="match status" value="1"/>
</dbReference>
<evidence type="ECO:0000256" key="1">
    <source>
        <dbReference type="ARBA" id="ARBA00022679"/>
    </source>
</evidence>
<dbReference type="Pfam" id="PF02302">
    <property type="entry name" value="PTS_IIB"/>
    <property type="match status" value="1"/>
</dbReference>
<dbReference type="InterPro" id="IPR003501">
    <property type="entry name" value="PTS_EIIB_2/3"/>
</dbReference>
<dbReference type="GO" id="GO:0006355">
    <property type="term" value="P:regulation of DNA-templated transcription"/>
    <property type="evidence" value="ECO:0007669"/>
    <property type="project" value="InterPro"/>
</dbReference>
<dbReference type="InterPro" id="IPR013011">
    <property type="entry name" value="PTS_EIIB_2"/>
</dbReference>
<evidence type="ECO:0000313" key="7">
    <source>
        <dbReference type="Proteomes" id="UP000674938"/>
    </source>
</evidence>
<dbReference type="Gene3D" id="1.10.1790.10">
    <property type="entry name" value="PRD domain"/>
    <property type="match status" value="1"/>
</dbReference>
<comment type="caution">
    <text evidence="6">The sequence shown here is derived from an EMBL/GenBank/DDBJ whole genome shotgun (WGS) entry which is preliminary data.</text>
</comment>
<dbReference type="Gene3D" id="3.40.930.10">
    <property type="entry name" value="Mannitol-specific EII, Chain A"/>
    <property type="match status" value="1"/>
</dbReference>
<keyword evidence="7" id="KW-1185">Reference proteome</keyword>
<dbReference type="SUPFAM" id="SSF52794">
    <property type="entry name" value="PTS system IIB component-like"/>
    <property type="match status" value="1"/>
</dbReference>
<dbReference type="AlphaFoldDB" id="A0A940PGY7"/>
<keyword evidence="1" id="KW-0808">Transferase</keyword>
<feature type="domain" description="PRD" evidence="5">
    <location>
        <begin position="280"/>
        <end position="388"/>
    </location>
</feature>
<dbReference type="EMBL" id="JAEEGA010000011">
    <property type="protein sequence ID" value="MBP1042713.1"/>
    <property type="molecule type" value="Genomic_DNA"/>
</dbReference>
<proteinExistence type="predicted"/>
<dbReference type="InterPro" id="IPR002178">
    <property type="entry name" value="PTS_EIIA_type-2_dom"/>
</dbReference>
<evidence type="ECO:0000256" key="2">
    <source>
        <dbReference type="ARBA" id="ARBA00022737"/>
    </source>
</evidence>
<dbReference type="CDD" id="cd05568">
    <property type="entry name" value="PTS_IIB_bgl_like"/>
    <property type="match status" value="1"/>
</dbReference>
<dbReference type="InterPro" id="IPR011608">
    <property type="entry name" value="PRD"/>
</dbReference>
<dbReference type="PANTHER" id="PTHR30185:SF12">
    <property type="entry name" value="TRANSCRIPTIONAL REGULATOR MANR"/>
    <property type="match status" value="1"/>
</dbReference>
<accession>A0A940PGY7</accession>
<dbReference type="PROSITE" id="PS51094">
    <property type="entry name" value="PTS_EIIA_TYPE_2"/>
    <property type="match status" value="1"/>
</dbReference>
<dbReference type="GO" id="GO:0009401">
    <property type="term" value="P:phosphoenolpyruvate-dependent sugar phosphotransferase system"/>
    <property type="evidence" value="ECO:0007669"/>
    <property type="project" value="InterPro"/>
</dbReference>
<dbReference type="PROSITE" id="PS51372">
    <property type="entry name" value="PRD_2"/>
    <property type="match status" value="1"/>
</dbReference>
<keyword evidence="2" id="KW-0677">Repeat</keyword>
<dbReference type="InterPro" id="IPR036388">
    <property type="entry name" value="WH-like_DNA-bd_sf"/>
</dbReference>
<dbReference type="SUPFAM" id="SSF55804">
    <property type="entry name" value="Phoshotransferase/anion transport protein"/>
    <property type="match status" value="1"/>
</dbReference>
<evidence type="ECO:0000259" key="5">
    <source>
        <dbReference type="PROSITE" id="PS51372"/>
    </source>
</evidence>
<dbReference type="Pfam" id="PF00874">
    <property type="entry name" value="PRD"/>
    <property type="match status" value="1"/>
</dbReference>
<dbReference type="Gene3D" id="3.40.50.2300">
    <property type="match status" value="1"/>
</dbReference>
<name>A0A940PGY7_9ENTE</name>
<dbReference type="SUPFAM" id="SSF63520">
    <property type="entry name" value="PTS-regulatory domain, PRD"/>
    <property type="match status" value="1"/>
</dbReference>
<evidence type="ECO:0000259" key="3">
    <source>
        <dbReference type="PROSITE" id="PS51094"/>
    </source>
</evidence>
<dbReference type="PROSITE" id="PS51099">
    <property type="entry name" value="PTS_EIIB_TYPE_2"/>
    <property type="match status" value="1"/>
</dbReference>
<reference evidence="6" key="1">
    <citation type="submission" date="2020-12" db="EMBL/GenBank/DDBJ databases">
        <title>Vagococcus allomyrinae sp. nov. and Enterococcus lavae sp. nov., isolated from the larvae of Allomyrina dichotoma.</title>
        <authorList>
            <person name="Lee S.D."/>
        </authorList>
    </citation>
    <scope>NUCLEOTIDE SEQUENCE</scope>
    <source>
        <strain evidence="6">BWB3-3</strain>
    </source>
</reference>
<dbReference type="GO" id="GO:0008982">
    <property type="term" value="F:protein-N(PI)-phosphohistidine-sugar phosphotransferase activity"/>
    <property type="evidence" value="ECO:0007669"/>
    <property type="project" value="InterPro"/>
</dbReference>
<dbReference type="InterPro" id="IPR036634">
    <property type="entry name" value="PRD_sf"/>
</dbReference>